<dbReference type="Pfam" id="PF03364">
    <property type="entry name" value="Polyketide_cyc"/>
    <property type="match status" value="1"/>
</dbReference>
<dbReference type="Gene3D" id="3.30.530.20">
    <property type="match status" value="1"/>
</dbReference>
<comment type="caution">
    <text evidence="3">The sequence shown here is derived from an EMBL/GenBank/DDBJ whole genome shotgun (WGS) entry which is preliminary data.</text>
</comment>
<accession>A0ABV4CJI7</accession>
<evidence type="ECO:0000256" key="1">
    <source>
        <dbReference type="SAM" id="MobiDB-lite"/>
    </source>
</evidence>
<name>A0ABV4CJI7_9PSEU</name>
<reference evidence="3 4" key="1">
    <citation type="submission" date="2024-08" db="EMBL/GenBank/DDBJ databases">
        <title>Genome mining of Saccharopolyspora cebuensis PGLac3 from Nigerian medicinal plant.</title>
        <authorList>
            <person name="Ezeobiora C.E."/>
            <person name="Igbokwe N.H."/>
            <person name="Amin D.H."/>
            <person name="Mendie U.E."/>
        </authorList>
    </citation>
    <scope>NUCLEOTIDE SEQUENCE [LARGE SCALE GENOMIC DNA]</scope>
    <source>
        <strain evidence="3 4">PGLac3</strain>
    </source>
</reference>
<dbReference type="RefSeq" id="WP_345363212.1">
    <property type="nucleotide sequence ID" value="NZ_BAABII010000009.1"/>
</dbReference>
<dbReference type="InterPro" id="IPR005031">
    <property type="entry name" value="COQ10_START"/>
</dbReference>
<feature type="region of interest" description="Disordered" evidence="1">
    <location>
        <begin position="74"/>
        <end position="93"/>
    </location>
</feature>
<feature type="compositionally biased region" description="Gly residues" evidence="1">
    <location>
        <begin position="81"/>
        <end position="93"/>
    </location>
</feature>
<evidence type="ECO:0000313" key="4">
    <source>
        <dbReference type="Proteomes" id="UP001564626"/>
    </source>
</evidence>
<dbReference type="EMBL" id="JBGEHV010000016">
    <property type="protein sequence ID" value="MEY8040001.1"/>
    <property type="molecule type" value="Genomic_DNA"/>
</dbReference>
<feature type="compositionally biased region" description="Acidic residues" evidence="1">
    <location>
        <begin position="263"/>
        <end position="279"/>
    </location>
</feature>
<proteinExistence type="predicted"/>
<keyword evidence="4" id="KW-1185">Reference proteome</keyword>
<dbReference type="InterPro" id="IPR023393">
    <property type="entry name" value="START-like_dom_sf"/>
</dbReference>
<dbReference type="SUPFAM" id="SSF55961">
    <property type="entry name" value="Bet v1-like"/>
    <property type="match status" value="1"/>
</dbReference>
<protein>
    <submittedName>
        <fullName evidence="3">SRPBCC family protein</fullName>
    </submittedName>
</protein>
<gene>
    <name evidence="3" type="ORF">AB8O55_11395</name>
</gene>
<dbReference type="InterPro" id="IPR047137">
    <property type="entry name" value="ORF3"/>
</dbReference>
<dbReference type="PANTHER" id="PTHR33824">
    <property type="entry name" value="POLYKETIDE CYCLASE/DEHYDRASE AND LIPID TRANSPORT SUPERFAMILY PROTEIN"/>
    <property type="match status" value="1"/>
</dbReference>
<feature type="region of interest" description="Disordered" evidence="1">
    <location>
        <begin position="239"/>
        <end position="291"/>
    </location>
</feature>
<feature type="compositionally biased region" description="Basic and acidic residues" evidence="1">
    <location>
        <begin position="248"/>
        <end position="262"/>
    </location>
</feature>
<organism evidence="3 4">
    <name type="scientific">Saccharopolyspora cebuensis</name>
    <dbReference type="NCBI Taxonomy" id="418759"/>
    <lineage>
        <taxon>Bacteria</taxon>
        <taxon>Bacillati</taxon>
        <taxon>Actinomycetota</taxon>
        <taxon>Actinomycetes</taxon>
        <taxon>Pseudonocardiales</taxon>
        <taxon>Pseudonocardiaceae</taxon>
        <taxon>Saccharopolyspora</taxon>
    </lineage>
</organism>
<sequence length="291" mass="32067">MAEREDDPVGRLEQAARGLLDAAVSRLVGVVEDKVDRLADRLTDVVDNDGSGLAAALTGGGGARQVLGSAASKVKEKATGSSGGSGGGGGGGGGGGKVVNIVENVDVGLPLRVVYDQWTQFGDYPEFTRKVESVEHDDDATARWRAQIFLSHRTWTSTIVEQVPDERIVWRSEGAKGSVDGAVTFHELTPTLTRVLLVLEYRPDGFLEKTAALWRAQGRRARADFRHIKRHMMTRTILEQEDTPGWRGEIRDEEVVRSHEDAMSDDQGQDQDQEQEQEPEQERAPRRSRRR</sequence>
<dbReference type="PANTHER" id="PTHR33824:SF7">
    <property type="entry name" value="POLYKETIDE CYCLASE_DEHYDRASE AND LIPID TRANSPORT SUPERFAMILY PROTEIN"/>
    <property type="match status" value="1"/>
</dbReference>
<evidence type="ECO:0000313" key="3">
    <source>
        <dbReference type="EMBL" id="MEY8040001.1"/>
    </source>
</evidence>
<dbReference type="CDD" id="cd07817">
    <property type="entry name" value="SRPBCC_8"/>
    <property type="match status" value="1"/>
</dbReference>
<feature type="domain" description="Coenzyme Q-binding protein COQ10 START" evidence="2">
    <location>
        <begin position="107"/>
        <end position="227"/>
    </location>
</feature>
<dbReference type="Proteomes" id="UP001564626">
    <property type="component" value="Unassembled WGS sequence"/>
</dbReference>
<evidence type="ECO:0000259" key="2">
    <source>
        <dbReference type="Pfam" id="PF03364"/>
    </source>
</evidence>